<dbReference type="EMBL" id="OX465086">
    <property type="protein sequence ID" value="CAI9265242.1"/>
    <property type="molecule type" value="Genomic_DNA"/>
</dbReference>
<dbReference type="AlphaFoldDB" id="A0AA35VPX1"/>
<protein>
    <submittedName>
        <fullName evidence="2">Uncharacterized protein</fullName>
    </submittedName>
</protein>
<keyword evidence="3" id="KW-1185">Reference proteome</keyword>
<name>A0AA35VPX1_LACSI</name>
<organism evidence="2 3">
    <name type="scientific">Lactuca saligna</name>
    <name type="common">Willowleaf lettuce</name>
    <dbReference type="NCBI Taxonomy" id="75948"/>
    <lineage>
        <taxon>Eukaryota</taxon>
        <taxon>Viridiplantae</taxon>
        <taxon>Streptophyta</taxon>
        <taxon>Embryophyta</taxon>
        <taxon>Tracheophyta</taxon>
        <taxon>Spermatophyta</taxon>
        <taxon>Magnoliopsida</taxon>
        <taxon>eudicotyledons</taxon>
        <taxon>Gunneridae</taxon>
        <taxon>Pentapetalae</taxon>
        <taxon>asterids</taxon>
        <taxon>campanulids</taxon>
        <taxon>Asterales</taxon>
        <taxon>Asteraceae</taxon>
        <taxon>Cichorioideae</taxon>
        <taxon>Cichorieae</taxon>
        <taxon>Lactucinae</taxon>
        <taxon>Lactuca</taxon>
    </lineage>
</organism>
<evidence type="ECO:0000256" key="1">
    <source>
        <dbReference type="SAM" id="MobiDB-lite"/>
    </source>
</evidence>
<reference evidence="2" key="1">
    <citation type="submission" date="2023-04" db="EMBL/GenBank/DDBJ databases">
        <authorList>
            <person name="Vijverberg K."/>
            <person name="Xiong W."/>
            <person name="Schranz E."/>
        </authorList>
    </citation>
    <scope>NUCLEOTIDE SEQUENCE</scope>
</reference>
<dbReference type="Proteomes" id="UP001177003">
    <property type="component" value="Chromosome 0"/>
</dbReference>
<evidence type="ECO:0000313" key="3">
    <source>
        <dbReference type="Proteomes" id="UP001177003"/>
    </source>
</evidence>
<accession>A0AA35VPX1</accession>
<sequence>MNVENTGPSTDLVKTSDASTKVSTPEQIVLTPPPVSNFKTFQDHGTSNMFISSTHDTSTIETSLSLPSLVSTTPIVTHSPTFDNILNQHITSLFSSQYTDPPITNEEEEAHNDDENEFDGTLANIEFDSEEENILDNMLLTGKQFKILNRKLNSLLQIQVDGGDKHFVSSLEVDILLKGRENRLHEAISSVDRNKEKQVKE</sequence>
<gene>
    <name evidence="2" type="ORF">LSALG_LOCUS5858</name>
</gene>
<proteinExistence type="predicted"/>
<feature type="region of interest" description="Disordered" evidence="1">
    <location>
        <begin position="1"/>
        <end position="25"/>
    </location>
</feature>
<evidence type="ECO:0000313" key="2">
    <source>
        <dbReference type="EMBL" id="CAI9265242.1"/>
    </source>
</evidence>